<evidence type="ECO:0000313" key="2">
    <source>
        <dbReference type="Proteomes" id="UP000797356"/>
    </source>
</evidence>
<reference evidence="1" key="2">
    <citation type="submission" date="2019-07" db="EMBL/GenBank/DDBJ databases">
        <authorList>
            <person name="Yang Y."/>
            <person name="Bocs S."/>
            <person name="Baudouin L."/>
        </authorList>
    </citation>
    <scope>NUCLEOTIDE SEQUENCE</scope>
    <source>
        <tissue evidence="1">Spear leaf of Hainan Tall coconut</tissue>
    </source>
</reference>
<comment type="caution">
    <text evidence="1">The sequence shown here is derived from an EMBL/GenBank/DDBJ whole genome shotgun (WGS) entry which is preliminary data.</text>
</comment>
<sequence length="118" mass="13632">MSSPDRNMTKIACTVAPAELGRVVIRWCGGGKERQLTGLARGRRLRRRHGGGTIRLGNRRRRLTLRRLVRWSQVRWRVVMEFFGPLKKAVMEIASGRQLVEQQGLSLRFIYSFPFPLV</sequence>
<protein>
    <submittedName>
        <fullName evidence="1">Uncharacterized protein</fullName>
    </submittedName>
</protein>
<evidence type="ECO:0000313" key="1">
    <source>
        <dbReference type="EMBL" id="KAG1330837.1"/>
    </source>
</evidence>
<gene>
    <name evidence="1" type="ORF">COCNU_02G008050</name>
</gene>
<keyword evidence="2" id="KW-1185">Reference proteome</keyword>
<reference evidence="1" key="1">
    <citation type="journal article" date="2017" name="Gigascience">
        <title>The genome draft of coconut (Cocos nucifera).</title>
        <authorList>
            <person name="Xiao Y."/>
            <person name="Xu P."/>
            <person name="Fan H."/>
            <person name="Baudouin L."/>
            <person name="Xia W."/>
            <person name="Bocs S."/>
            <person name="Xu J."/>
            <person name="Li Q."/>
            <person name="Guo A."/>
            <person name="Zhou L."/>
            <person name="Li J."/>
            <person name="Wu Y."/>
            <person name="Ma Z."/>
            <person name="Armero A."/>
            <person name="Issali A.E."/>
            <person name="Liu N."/>
            <person name="Peng M."/>
            <person name="Yang Y."/>
        </authorList>
    </citation>
    <scope>NUCLEOTIDE SEQUENCE</scope>
    <source>
        <tissue evidence="1">Spear leaf of Hainan Tall coconut</tissue>
    </source>
</reference>
<dbReference type="EMBL" id="CM017873">
    <property type="protein sequence ID" value="KAG1330837.1"/>
    <property type="molecule type" value="Genomic_DNA"/>
</dbReference>
<name>A0A8K0HZR6_COCNU</name>
<accession>A0A8K0HZR6</accession>
<dbReference type="OrthoDB" id="781538at2759"/>
<dbReference type="Proteomes" id="UP000797356">
    <property type="component" value="Chromosome 2"/>
</dbReference>
<dbReference type="AlphaFoldDB" id="A0A8K0HZR6"/>
<organism evidence="1 2">
    <name type="scientific">Cocos nucifera</name>
    <name type="common">Coconut palm</name>
    <dbReference type="NCBI Taxonomy" id="13894"/>
    <lineage>
        <taxon>Eukaryota</taxon>
        <taxon>Viridiplantae</taxon>
        <taxon>Streptophyta</taxon>
        <taxon>Embryophyta</taxon>
        <taxon>Tracheophyta</taxon>
        <taxon>Spermatophyta</taxon>
        <taxon>Magnoliopsida</taxon>
        <taxon>Liliopsida</taxon>
        <taxon>Arecaceae</taxon>
        <taxon>Arecoideae</taxon>
        <taxon>Cocoseae</taxon>
        <taxon>Attaleinae</taxon>
        <taxon>Cocos</taxon>
    </lineage>
</organism>
<proteinExistence type="predicted"/>